<keyword evidence="3" id="KW-1185">Reference proteome</keyword>
<comment type="caution">
    <text evidence="2">The sequence shown here is derived from an EMBL/GenBank/DDBJ whole genome shotgun (WGS) entry which is preliminary data.</text>
</comment>
<dbReference type="Proteomes" id="UP000070035">
    <property type="component" value="Unassembled WGS sequence"/>
</dbReference>
<reference evidence="2 3" key="1">
    <citation type="journal article" date="2016" name="Sci. Rep.">
        <title>Metabolic traits of an uncultured archaeal lineage -MSBL1- from brine pools of the Red Sea.</title>
        <authorList>
            <person name="Mwirichia R."/>
            <person name="Alam I."/>
            <person name="Rashid M."/>
            <person name="Vinu M."/>
            <person name="Ba-Alawi W."/>
            <person name="Anthony Kamau A."/>
            <person name="Kamanda Ngugi D."/>
            <person name="Goker M."/>
            <person name="Klenk H.P."/>
            <person name="Bajic V."/>
            <person name="Stingl U."/>
        </authorList>
    </citation>
    <scope>NUCLEOTIDE SEQUENCE [LARGE SCALE GENOMIC DNA]</scope>
    <source>
        <strain evidence="2">SCGC-AAA261F17</strain>
    </source>
</reference>
<protein>
    <submittedName>
        <fullName evidence="2">Uncharacterized protein</fullName>
    </submittedName>
</protein>
<organism evidence="2 3">
    <name type="scientific">candidate division MSBL1 archaeon SCGC-AAA261F17</name>
    <dbReference type="NCBI Taxonomy" id="1698274"/>
    <lineage>
        <taxon>Archaea</taxon>
        <taxon>Methanobacteriati</taxon>
        <taxon>Methanobacteriota</taxon>
        <taxon>candidate division MSBL1</taxon>
    </lineage>
</organism>
<accession>A0A133V7D3</accession>
<feature type="region of interest" description="Disordered" evidence="1">
    <location>
        <begin position="26"/>
        <end position="51"/>
    </location>
</feature>
<name>A0A133V7D3_9EURY</name>
<evidence type="ECO:0000313" key="2">
    <source>
        <dbReference type="EMBL" id="KXB02344.1"/>
    </source>
</evidence>
<evidence type="ECO:0000256" key="1">
    <source>
        <dbReference type="SAM" id="MobiDB-lite"/>
    </source>
</evidence>
<gene>
    <name evidence="2" type="ORF">AKJ44_00705</name>
</gene>
<sequence length="90" mass="10177">MVKRNEDKKKRWNPFKSLDKKLNEMTKGFGGAGAGHSISIQQGPNGTRIDVSGDVDIDKLKERYGKDAKIYKDGKRVDKPLIEVIEEDED</sequence>
<dbReference type="AlphaFoldDB" id="A0A133V7D3"/>
<proteinExistence type="predicted"/>
<evidence type="ECO:0000313" key="3">
    <source>
        <dbReference type="Proteomes" id="UP000070035"/>
    </source>
</evidence>
<dbReference type="EMBL" id="LHXY01000005">
    <property type="protein sequence ID" value="KXB02344.1"/>
    <property type="molecule type" value="Genomic_DNA"/>
</dbReference>